<dbReference type="GO" id="GO:0005886">
    <property type="term" value="C:plasma membrane"/>
    <property type="evidence" value="ECO:0007669"/>
    <property type="project" value="TreeGrafter"/>
</dbReference>
<feature type="non-terminal residue" evidence="3">
    <location>
        <position position="109"/>
    </location>
</feature>
<dbReference type="GO" id="GO:0098632">
    <property type="term" value="F:cell-cell adhesion mediator activity"/>
    <property type="evidence" value="ECO:0007669"/>
    <property type="project" value="TreeGrafter"/>
</dbReference>
<dbReference type="PANTHER" id="PTHR10075:SF100">
    <property type="entry name" value="FASCICLIN-2"/>
    <property type="match status" value="1"/>
</dbReference>
<dbReference type="GO" id="GO:0007411">
    <property type="term" value="P:axon guidance"/>
    <property type="evidence" value="ECO:0007669"/>
    <property type="project" value="TreeGrafter"/>
</dbReference>
<dbReference type="SMART" id="SM00408">
    <property type="entry name" value="IGc2"/>
    <property type="match status" value="1"/>
</dbReference>
<keyword evidence="1" id="KW-0393">Immunoglobulin domain</keyword>
<name>A0A1B6C5J8_9HEMI</name>
<organism evidence="3">
    <name type="scientific">Clastoptera arizonana</name>
    <name type="common">Arizona spittle bug</name>
    <dbReference type="NCBI Taxonomy" id="38151"/>
    <lineage>
        <taxon>Eukaryota</taxon>
        <taxon>Metazoa</taxon>
        <taxon>Ecdysozoa</taxon>
        <taxon>Arthropoda</taxon>
        <taxon>Hexapoda</taxon>
        <taxon>Insecta</taxon>
        <taxon>Pterygota</taxon>
        <taxon>Neoptera</taxon>
        <taxon>Paraneoptera</taxon>
        <taxon>Hemiptera</taxon>
        <taxon>Auchenorrhyncha</taxon>
        <taxon>Cercopoidea</taxon>
        <taxon>Clastopteridae</taxon>
        <taxon>Clastoptera</taxon>
    </lineage>
</organism>
<proteinExistence type="predicted"/>
<dbReference type="InterPro" id="IPR036179">
    <property type="entry name" value="Ig-like_dom_sf"/>
</dbReference>
<dbReference type="GO" id="GO:0070593">
    <property type="term" value="P:dendrite self-avoidance"/>
    <property type="evidence" value="ECO:0007669"/>
    <property type="project" value="TreeGrafter"/>
</dbReference>
<gene>
    <name evidence="3" type="ORF">g.45390</name>
</gene>
<dbReference type="InterPro" id="IPR007110">
    <property type="entry name" value="Ig-like_dom"/>
</dbReference>
<dbReference type="InterPro" id="IPR003598">
    <property type="entry name" value="Ig_sub2"/>
</dbReference>
<dbReference type="SMART" id="SM00409">
    <property type="entry name" value="IG"/>
    <property type="match status" value="1"/>
</dbReference>
<dbReference type="Pfam" id="PF13927">
    <property type="entry name" value="Ig_3"/>
    <property type="match status" value="1"/>
</dbReference>
<dbReference type="GO" id="GO:0007156">
    <property type="term" value="P:homophilic cell adhesion via plasma membrane adhesion molecules"/>
    <property type="evidence" value="ECO:0007669"/>
    <property type="project" value="TreeGrafter"/>
</dbReference>
<evidence type="ECO:0000313" key="3">
    <source>
        <dbReference type="EMBL" id="JAS08757.1"/>
    </source>
</evidence>
<feature type="domain" description="Ig-like" evidence="2">
    <location>
        <begin position="1"/>
        <end position="109"/>
    </location>
</feature>
<dbReference type="GO" id="GO:0030424">
    <property type="term" value="C:axon"/>
    <property type="evidence" value="ECO:0007669"/>
    <property type="project" value="TreeGrafter"/>
</dbReference>
<dbReference type="SUPFAM" id="SSF48726">
    <property type="entry name" value="Immunoglobulin"/>
    <property type="match status" value="1"/>
</dbReference>
<evidence type="ECO:0000256" key="1">
    <source>
        <dbReference type="ARBA" id="ARBA00023319"/>
    </source>
</evidence>
<dbReference type="PANTHER" id="PTHR10075">
    <property type="entry name" value="BASIGIN RELATED"/>
    <property type="match status" value="1"/>
</dbReference>
<dbReference type="InterPro" id="IPR003599">
    <property type="entry name" value="Ig_sub"/>
</dbReference>
<dbReference type="PROSITE" id="PS50835">
    <property type="entry name" value="IG_LIKE"/>
    <property type="match status" value="1"/>
</dbReference>
<dbReference type="InterPro" id="IPR013783">
    <property type="entry name" value="Ig-like_fold"/>
</dbReference>
<feature type="non-terminal residue" evidence="3">
    <location>
        <position position="1"/>
    </location>
</feature>
<dbReference type="EMBL" id="GEDC01028541">
    <property type="protein sequence ID" value="JAS08757.1"/>
    <property type="molecule type" value="Transcribed_RNA"/>
</dbReference>
<reference evidence="3" key="1">
    <citation type="submission" date="2015-12" db="EMBL/GenBank/DDBJ databases">
        <title>De novo transcriptome assembly of four potential Pierce s Disease insect vectors from Arizona vineyards.</title>
        <authorList>
            <person name="Tassone E.E."/>
        </authorList>
    </citation>
    <scope>NUCLEOTIDE SEQUENCE</scope>
</reference>
<evidence type="ECO:0000259" key="2">
    <source>
        <dbReference type="PROSITE" id="PS50835"/>
    </source>
</evidence>
<dbReference type="AlphaFoldDB" id="A0A1B6C5J8"/>
<protein>
    <recommendedName>
        <fullName evidence="2">Ig-like domain-containing protein</fullName>
    </recommendedName>
</protein>
<dbReference type="Gene3D" id="2.60.40.10">
    <property type="entry name" value="Immunoglobulins"/>
    <property type="match status" value="1"/>
</dbReference>
<accession>A0A1B6C5J8</accession>
<sequence length="109" mass="11797">QDSGVYVCASNSSAGTVTIDTEVKVVTQLNVHILPPFLKVDSGTTATFSCITSVNEVAWLKDGQRLRRSENQAKNPTLTINSVQREDQGMYQCVVSSDGEVAHAIAELR</sequence>